<dbReference type="EMBL" id="BAAAZT010000059">
    <property type="protein sequence ID" value="GAA3903553.1"/>
    <property type="molecule type" value="Genomic_DNA"/>
</dbReference>
<evidence type="ECO:0000256" key="2">
    <source>
        <dbReference type="ARBA" id="ARBA00022692"/>
    </source>
</evidence>
<dbReference type="PANTHER" id="PTHR38766">
    <property type="entry name" value="FLAGELLAR PROTEIN FLIO"/>
    <property type="match status" value="1"/>
</dbReference>
<keyword evidence="1 7" id="KW-1003">Cell membrane</keyword>
<dbReference type="Pfam" id="PF04347">
    <property type="entry name" value="FliO"/>
    <property type="match status" value="1"/>
</dbReference>
<evidence type="ECO:0000256" key="1">
    <source>
        <dbReference type="ARBA" id="ARBA00022475"/>
    </source>
</evidence>
<accession>A0ABP7LLN7</accession>
<evidence type="ECO:0000256" key="4">
    <source>
        <dbReference type="ARBA" id="ARBA00023136"/>
    </source>
</evidence>
<protein>
    <recommendedName>
        <fullName evidence="7">Flagellar protein</fullName>
    </recommendedName>
</protein>
<keyword evidence="10" id="KW-1185">Reference proteome</keyword>
<keyword evidence="5 7" id="KW-0975">Bacterial flagellum</keyword>
<keyword evidence="3 7" id="KW-1133">Transmembrane helix</keyword>
<dbReference type="InterPro" id="IPR052205">
    <property type="entry name" value="FliO/MopB"/>
</dbReference>
<dbReference type="InterPro" id="IPR022781">
    <property type="entry name" value="Flagellar_biosynth_FliO"/>
</dbReference>
<organism evidence="9 10">
    <name type="scientific">Halomonas cibimaris</name>
    <dbReference type="NCBI Taxonomy" id="657012"/>
    <lineage>
        <taxon>Bacteria</taxon>
        <taxon>Pseudomonadati</taxon>
        <taxon>Pseudomonadota</taxon>
        <taxon>Gammaproteobacteria</taxon>
        <taxon>Oceanospirillales</taxon>
        <taxon>Halomonadaceae</taxon>
        <taxon>Halomonas</taxon>
    </lineage>
</organism>
<comment type="subcellular location">
    <subcellularLocation>
        <location evidence="7">Cell membrane</location>
    </subcellularLocation>
    <subcellularLocation>
        <location evidence="7">Bacterial flagellum basal body</location>
    </subcellularLocation>
</comment>
<evidence type="ECO:0000256" key="3">
    <source>
        <dbReference type="ARBA" id="ARBA00022989"/>
    </source>
</evidence>
<reference evidence="10" key="1">
    <citation type="journal article" date="2019" name="Int. J. Syst. Evol. Microbiol.">
        <title>The Global Catalogue of Microorganisms (GCM) 10K type strain sequencing project: providing services to taxonomists for standard genome sequencing and annotation.</title>
        <authorList>
            <consortium name="The Broad Institute Genomics Platform"/>
            <consortium name="The Broad Institute Genome Sequencing Center for Infectious Disease"/>
            <person name="Wu L."/>
            <person name="Ma J."/>
        </authorList>
    </citation>
    <scope>NUCLEOTIDE SEQUENCE [LARGE SCALE GENOMIC DNA]</scope>
    <source>
        <strain evidence="10">JCM 16914</strain>
    </source>
</reference>
<dbReference type="RefSeq" id="WP_344703382.1">
    <property type="nucleotide sequence ID" value="NZ_BAAAZT010000059.1"/>
</dbReference>
<feature type="region of interest" description="Disordered" evidence="8">
    <location>
        <begin position="124"/>
        <end position="146"/>
    </location>
</feature>
<comment type="similarity">
    <text evidence="6 7">Belongs to the FliO/MopB family.</text>
</comment>
<evidence type="ECO:0000256" key="5">
    <source>
        <dbReference type="ARBA" id="ARBA00023143"/>
    </source>
</evidence>
<proteinExistence type="inferred from homology"/>
<evidence type="ECO:0000256" key="6">
    <source>
        <dbReference type="ARBA" id="ARBA00037937"/>
    </source>
</evidence>
<keyword evidence="4 7" id="KW-0472">Membrane</keyword>
<name>A0ABP7LLN7_9GAMM</name>
<sequence>MNADTASSSAADAVGSSETLLGMAALGKTAAALGLVIAIILVCTVLLKRWQKRYQPHSTRLQVVGSAAVGSRERVVIVELNDTWLVLGVGSGRVNKLHECPAPPRQPDAAPDAPSASGFAAHFAHALHKSNPHQTPPTRSTRKRSL</sequence>
<evidence type="ECO:0000313" key="10">
    <source>
        <dbReference type="Proteomes" id="UP001500133"/>
    </source>
</evidence>
<dbReference type="NCBIfam" id="TIGR03500">
    <property type="entry name" value="FliO_TIGR"/>
    <property type="match status" value="1"/>
</dbReference>
<dbReference type="Proteomes" id="UP001500133">
    <property type="component" value="Unassembled WGS sequence"/>
</dbReference>
<keyword evidence="2 7" id="KW-0812">Transmembrane</keyword>
<feature type="transmembrane region" description="Helical" evidence="7">
    <location>
        <begin position="20"/>
        <end position="47"/>
    </location>
</feature>
<comment type="caution">
    <text evidence="9">The sequence shown here is derived from an EMBL/GenBank/DDBJ whole genome shotgun (WGS) entry which is preliminary data.</text>
</comment>
<evidence type="ECO:0000256" key="8">
    <source>
        <dbReference type="SAM" id="MobiDB-lite"/>
    </source>
</evidence>
<gene>
    <name evidence="9" type="ORF">GCM10022228_12250</name>
</gene>
<evidence type="ECO:0000313" key="9">
    <source>
        <dbReference type="EMBL" id="GAA3903553.1"/>
    </source>
</evidence>
<dbReference type="PANTHER" id="PTHR38766:SF1">
    <property type="entry name" value="FLAGELLAR PROTEIN FLIO"/>
    <property type="match status" value="1"/>
</dbReference>
<evidence type="ECO:0000256" key="7">
    <source>
        <dbReference type="RuleBase" id="RU362064"/>
    </source>
</evidence>